<reference evidence="2 3" key="1">
    <citation type="submission" date="2016-10" db="EMBL/GenBank/DDBJ databases">
        <authorList>
            <person name="de Groot N.N."/>
        </authorList>
    </citation>
    <scope>NUCLEOTIDE SEQUENCE [LARGE SCALE GENOMIC DNA]</scope>
    <source>
        <strain evidence="2 3">CGMCC 1.9159</strain>
    </source>
</reference>
<feature type="domain" description="HEPN" evidence="1">
    <location>
        <begin position="35"/>
        <end position="143"/>
    </location>
</feature>
<evidence type="ECO:0000259" key="1">
    <source>
        <dbReference type="Pfam" id="PF05168"/>
    </source>
</evidence>
<dbReference type="AlphaFoldDB" id="A0A1G9H6D7"/>
<evidence type="ECO:0000313" key="3">
    <source>
        <dbReference type="Proteomes" id="UP000199475"/>
    </source>
</evidence>
<dbReference type="InterPro" id="IPR007842">
    <property type="entry name" value="HEPN_dom"/>
</dbReference>
<dbReference type="Gene3D" id="1.20.120.330">
    <property type="entry name" value="Nucleotidyltransferases domain 2"/>
    <property type="match status" value="1"/>
</dbReference>
<evidence type="ECO:0000313" key="2">
    <source>
        <dbReference type="EMBL" id="SDL07963.1"/>
    </source>
</evidence>
<dbReference type="Pfam" id="PF05168">
    <property type="entry name" value="HEPN"/>
    <property type="match status" value="1"/>
</dbReference>
<gene>
    <name evidence="2" type="ORF">SAMN04488242_0078</name>
</gene>
<dbReference type="RefSeq" id="WP_143008150.1">
    <property type="nucleotide sequence ID" value="NZ_FNGP01000001.1"/>
</dbReference>
<name>A0A1G9H6D7_9ACTN</name>
<sequence>MIITLTPKQRKAVDQLLAERRLEAVPIDRPKAAAFLQNAREAVEDLANLTRPQTRYTLAYDAAHDVGEALLAACGYRTKSGAGQHDALGAFLRAVLDSPPGDEAARRFDRLRRARNRARYAAVPIGEAEAHQAVQTAHALIEAATARGAG</sequence>
<protein>
    <submittedName>
        <fullName evidence="2">HEPN domain-containing protein</fullName>
    </submittedName>
</protein>
<accession>A0A1G9H6D7</accession>
<organism evidence="2 3">
    <name type="scientific">Tessaracoccus oleiagri</name>
    <dbReference type="NCBI Taxonomy" id="686624"/>
    <lineage>
        <taxon>Bacteria</taxon>
        <taxon>Bacillati</taxon>
        <taxon>Actinomycetota</taxon>
        <taxon>Actinomycetes</taxon>
        <taxon>Propionibacteriales</taxon>
        <taxon>Propionibacteriaceae</taxon>
        <taxon>Tessaracoccus</taxon>
    </lineage>
</organism>
<keyword evidence="3" id="KW-1185">Reference proteome</keyword>
<dbReference type="Proteomes" id="UP000199475">
    <property type="component" value="Unassembled WGS sequence"/>
</dbReference>
<proteinExistence type="predicted"/>
<dbReference type="OrthoDB" id="5188287at2"/>
<dbReference type="EMBL" id="FNGP01000001">
    <property type="protein sequence ID" value="SDL07963.1"/>
    <property type="molecule type" value="Genomic_DNA"/>
</dbReference>